<feature type="compositionally biased region" description="Pro residues" evidence="1">
    <location>
        <begin position="169"/>
        <end position="179"/>
    </location>
</feature>
<keyword evidence="3" id="KW-1185">Reference proteome</keyword>
<accession>A0A165CGV9</accession>
<protein>
    <submittedName>
        <fullName evidence="2">Uncharacterized protein</fullName>
    </submittedName>
</protein>
<dbReference type="AlphaFoldDB" id="A0A165CGV9"/>
<dbReference type="EMBL" id="KV426324">
    <property type="protein sequence ID" value="KZV82428.1"/>
    <property type="molecule type" value="Genomic_DNA"/>
</dbReference>
<evidence type="ECO:0000313" key="3">
    <source>
        <dbReference type="Proteomes" id="UP000077266"/>
    </source>
</evidence>
<sequence>MLSFLRRTSAADIAASLFPSSPKTDINDVLDEAEVEQLVVVDHDRRIQAKRTRSVTFEFEIEIKTEAEDDESSLASLSGNARDDSDSSRTGPKTPRQQVVVVVPTLTPEERAHWHSASPTKRKLADDDDASLSPLKMHAAQNASRRVARARKARPGPGSVSVQKMRPHTCPPAYMPPQI</sequence>
<proteinExistence type="predicted"/>
<dbReference type="Proteomes" id="UP000077266">
    <property type="component" value="Unassembled WGS sequence"/>
</dbReference>
<gene>
    <name evidence="2" type="ORF">EXIGLDRAFT_344922</name>
</gene>
<name>A0A165CGV9_EXIGL</name>
<evidence type="ECO:0000313" key="2">
    <source>
        <dbReference type="EMBL" id="KZV82428.1"/>
    </source>
</evidence>
<evidence type="ECO:0000256" key="1">
    <source>
        <dbReference type="SAM" id="MobiDB-lite"/>
    </source>
</evidence>
<organism evidence="2 3">
    <name type="scientific">Exidia glandulosa HHB12029</name>
    <dbReference type="NCBI Taxonomy" id="1314781"/>
    <lineage>
        <taxon>Eukaryota</taxon>
        <taxon>Fungi</taxon>
        <taxon>Dikarya</taxon>
        <taxon>Basidiomycota</taxon>
        <taxon>Agaricomycotina</taxon>
        <taxon>Agaricomycetes</taxon>
        <taxon>Auriculariales</taxon>
        <taxon>Exidiaceae</taxon>
        <taxon>Exidia</taxon>
    </lineage>
</organism>
<reference evidence="2 3" key="1">
    <citation type="journal article" date="2016" name="Mol. Biol. Evol.">
        <title>Comparative Genomics of Early-Diverging Mushroom-Forming Fungi Provides Insights into the Origins of Lignocellulose Decay Capabilities.</title>
        <authorList>
            <person name="Nagy L.G."/>
            <person name="Riley R."/>
            <person name="Tritt A."/>
            <person name="Adam C."/>
            <person name="Daum C."/>
            <person name="Floudas D."/>
            <person name="Sun H."/>
            <person name="Yadav J.S."/>
            <person name="Pangilinan J."/>
            <person name="Larsson K.H."/>
            <person name="Matsuura K."/>
            <person name="Barry K."/>
            <person name="Labutti K."/>
            <person name="Kuo R."/>
            <person name="Ohm R.A."/>
            <person name="Bhattacharya S.S."/>
            <person name="Shirouzu T."/>
            <person name="Yoshinaga Y."/>
            <person name="Martin F.M."/>
            <person name="Grigoriev I.V."/>
            <person name="Hibbett D.S."/>
        </authorList>
    </citation>
    <scope>NUCLEOTIDE SEQUENCE [LARGE SCALE GENOMIC DNA]</scope>
    <source>
        <strain evidence="2 3">HHB12029</strain>
    </source>
</reference>
<dbReference type="InParanoid" id="A0A165CGV9"/>
<feature type="region of interest" description="Disordered" evidence="1">
    <location>
        <begin position="68"/>
        <end position="179"/>
    </location>
</feature>